<organism evidence="1 2">
    <name type="scientific">Peronosclerospora sorghi</name>
    <dbReference type="NCBI Taxonomy" id="230839"/>
    <lineage>
        <taxon>Eukaryota</taxon>
        <taxon>Sar</taxon>
        <taxon>Stramenopiles</taxon>
        <taxon>Oomycota</taxon>
        <taxon>Peronosporomycetes</taxon>
        <taxon>Peronosporales</taxon>
        <taxon>Peronosporaceae</taxon>
        <taxon>Peronosclerospora</taxon>
    </lineage>
</organism>
<dbReference type="Proteomes" id="UP001163321">
    <property type="component" value="Chromosome 7"/>
</dbReference>
<reference evidence="1 2" key="1">
    <citation type="journal article" date="2022" name="bioRxiv">
        <title>The genome of the oomycete Peronosclerospora sorghi, a cosmopolitan pathogen of maize and sorghum, is inflated with dispersed pseudogenes.</title>
        <authorList>
            <person name="Fletcher K."/>
            <person name="Martin F."/>
            <person name="Isakeit T."/>
            <person name="Cavanaugh K."/>
            <person name="Magill C."/>
            <person name="Michelmore R."/>
        </authorList>
    </citation>
    <scope>NUCLEOTIDE SEQUENCE [LARGE SCALE GENOMIC DNA]</scope>
    <source>
        <strain evidence="1">P6</strain>
    </source>
</reference>
<proteinExistence type="predicted"/>
<name>A0ACC0VRS5_9STRA</name>
<keyword evidence="2" id="KW-1185">Reference proteome</keyword>
<sequence>MMSMRATQLAVITGLVWVVLARAAANSTYDRANESPPFSNTRGTAPSGGPVNPNVRPGAAVTTRDDKEERGIVAGEFLREKIVEMLEGIASHPLVKPFMNCLLSHSLERCQMNVKRRPVHKDEVEALMEPVELEEYLQDMMTAKDIVTGLKNGNEEWSMPVRAILFSKWEQNKETGKSLRDVFMKIDASIKDDEVFERRILRAYDIYLGKKIQASEVTIRQPKGIKITEKKAEEHPGNVKTAEEKVGGHSGDVKTAEEKMTEYRHDVKTAKGIVNGFKNGKDVDSKRAELFSKWEKNKETEQSLRDELMKIDASIKDDEVFERRILRAYDIYLGKKIKVSEETSRQPGGITIAD</sequence>
<evidence type="ECO:0000313" key="2">
    <source>
        <dbReference type="Proteomes" id="UP001163321"/>
    </source>
</evidence>
<gene>
    <name evidence="1" type="ORF">PsorP6_014796</name>
</gene>
<accession>A0ACC0VRS5</accession>
<dbReference type="EMBL" id="CM047586">
    <property type="protein sequence ID" value="KAI9909265.1"/>
    <property type="molecule type" value="Genomic_DNA"/>
</dbReference>
<comment type="caution">
    <text evidence="1">The sequence shown here is derived from an EMBL/GenBank/DDBJ whole genome shotgun (WGS) entry which is preliminary data.</text>
</comment>
<evidence type="ECO:0000313" key="1">
    <source>
        <dbReference type="EMBL" id="KAI9909265.1"/>
    </source>
</evidence>
<protein>
    <submittedName>
        <fullName evidence="1">Uncharacterized protein</fullName>
    </submittedName>
</protein>